<evidence type="ECO:0000256" key="1">
    <source>
        <dbReference type="ARBA" id="ARBA00007699"/>
    </source>
</evidence>
<dbReference type="NCBIfam" id="NF008955">
    <property type="entry name" value="PRK12297.1"/>
    <property type="match status" value="1"/>
</dbReference>
<evidence type="ECO:0000259" key="11">
    <source>
        <dbReference type="PROSITE" id="PS51881"/>
    </source>
</evidence>
<dbReference type="InterPro" id="IPR014100">
    <property type="entry name" value="GTP-bd_Obg/CgtA"/>
</dbReference>
<evidence type="ECO:0000256" key="8">
    <source>
        <dbReference type="HAMAP-Rule" id="MF_01454"/>
    </source>
</evidence>
<dbReference type="PROSITE" id="PS51881">
    <property type="entry name" value="OCT"/>
    <property type="match status" value="1"/>
</dbReference>
<feature type="binding site" evidence="8">
    <location>
        <begin position="321"/>
        <end position="323"/>
    </location>
    <ligand>
        <name>GTP</name>
        <dbReference type="ChEBI" id="CHEBI:37565"/>
    </ligand>
</feature>
<feature type="domain" description="OCT" evidence="11">
    <location>
        <begin position="358"/>
        <end position="438"/>
    </location>
</feature>
<name>A0ABX8RUU7_NOCIO</name>
<dbReference type="CDD" id="cd01898">
    <property type="entry name" value="Obg"/>
    <property type="match status" value="1"/>
</dbReference>
<dbReference type="Pfam" id="PF01018">
    <property type="entry name" value="GTP1_OBG"/>
    <property type="match status" value="1"/>
</dbReference>
<evidence type="ECO:0000256" key="6">
    <source>
        <dbReference type="ARBA" id="ARBA00022842"/>
    </source>
</evidence>
<accession>A0ABX8RUU7</accession>
<keyword evidence="4 8" id="KW-0547">Nucleotide-binding</keyword>
<evidence type="ECO:0000256" key="9">
    <source>
        <dbReference type="SAM" id="MobiDB-lite"/>
    </source>
</evidence>
<feature type="binding site" evidence="8">
    <location>
        <position position="173"/>
    </location>
    <ligand>
        <name>Mg(2+)</name>
        <dbReference type="ChEBI" id="CHEBI:18420"/>
    </ligand>
</feature>
<protein>
    <recommendedName>
        <fullName evidence="8">GTPase Obg</fullName>
        <ecNumber evidence="8">3.6.5.-</ecNumber>
    </recommendedName>
    <alternativeName>
        <fullName evidence="8">GTP-binding protein Obg</fullName>
    </alternativeName>
</protein>
<gene>
    <name evidence="13" type="primary">obgE</name>
    <name evidence="8" type="synonym">obg</name>
    <name evidence="13" type="ORF">KV110_09580</name>
</gene>
<dbReference type="InterPro" id="IPR006073">
    <property type="entry name" value="GTP-bd"/>
</dbReference>
<proteinExistence type="inferred from homology"/>
<keyword evidence="6 8" id="KW-0460">Magnesium</keyword>
<feature type="binding site" evidence="8">
    <location>
        <begin position="292"/>
        <end position="295"/>
    </location>
    <ligand>
        <name>GTP</name>
        <dbReference type="ChEBI" id="CHEBI:37565"/>
    </ligand>
</feature>
<evidence type="ECO:0000256" key="5">
    <source>
        <dbReference type="ARBA" id="ARBA00022801"/>
    </source>
</evidence>
<feature type="domain" description="Obg" evidence="12">
    <location>
        <begin position="2"/>
        <end position="159"/>
    </location>
</feature>
<feature type="region of interest" description="Disordered" evidence="9">
    <location>
        <begin position="462"/>
        <end position="484"/>
    </location>
</feature>
<keyword evidence="14" id="KW-1185">Reference proteome</keyword>
<dbReference type="HAMAP" id="MF_01454">
    <property type="entry name" value="GTPase_Obg"/>
    <property type="match status" value="1"/>
</dbReference>
<comment type="subcellular location">
    <subcellularLocation>
        <location evidence="8">Cytoplasm</location>
    </subcellularLocation>
</comment>
<dbReference type="Pfam" id="PF01926">
    <property type="entry name" value="MMR_HSR1"/>
    <property type="match status" value="1"/>
</dbReference>
<feature type="domain" description="OBG-type G" evidence="10">
    <location>
        <begin position="160"/>
        <end position="340"/>
    </location>
</feature>
<evidence type="ECO:0000259" key="12">
    <source>
        <dbReference type="PROSITE" id="PS51883"/>
    </source>
</evidence>
<evidence type="ECO:0000256" key="7">
    <source>
        <dbReference type="ARBA" id="ARBA00023134"/>
    </source>
</evidence>
<comment type="cofactor">
    <cofactor evidence="8">
        <name>Mg(2+)</name>
        <dbReference type="ChEBI" id="CHEBI:18420"/>
    </cofactor>
</comment>
<dbReference type="Pfam" id="PF09269">
    <property type="entry name" value="DUF1967"/>
    <property type="match status" value="1"/>
</dbReference>
<keyword evidence="3 8" id="KW-0479">Metal-binding</keyword>
<dbReference type="NCBIfam" id="NF008954">
    <property type="entry name" value="PRK12296.1"/>
    <property type="match status" value="1"/>
</dbReference>
<keyword evidence="2 8" id="KW-0963">Cytoplasm</keyword>
<comment type="function">
    <text evidence="8">An essential GTPase which binds GTP, GDP and possibly (p)ppGpp with moderate affinity, with high nucleotide exchange rates and a fairly low GTP hydrolysis rate. Plays a role in control of the cell cycle, stress response, ribosome biogenesis and in those bacteria that undergo differentiation, in morphogenesis control.</text>
</comment>
<dbReference type="PROSITE" id="PS00905">
    <property type="entry name" value="GTP1_OBG"/>
    <property type="match status" value="1"/>
</dbReference>
<feature type="binding site" evidence="8">
    <location>
        <begin position="166"/>
        <end position="173"/>
    </location>
    <ligand>
        <name>GTP</name>
        <dbReference type="ChEBI" id="CHEBI:37565"/>
    </ligand>
</feature>
<dbReference type="EMBL" id="CP078145">
    <property type="protein sequence ID" value="QXN93313.1"/>
    <property type="molecule type" value="Genomic_DNA"/>
</dbReference>
<dbReference type="PROSITE" id="PS51883">
    <property type="entry name" value="OBG"/>
    <property type="match status" value="1"/>
</dbReference>
<dbReference type="NCBIfam" id="TIGR03595">
    <property type="entry name" value="Obg_CgtA_exten"/>
    <property type="match status" value="1"/>
</dbReference>
<feature type="region of interest" description="Disordered" evidence="9">
    <location>
        <begin position="65"/>
        <end position="85"/>
    </location>
</feature>
<reference evidence="13 14" key="1">
    <citation type="submission" date="2021-07" db="EMBL/GenBank/DDBJ databases">
        <title>Whole Genome Sequence of Nocardia Iowensis.</title>
        <authorList>
            <person name="Lamm A."/>
            <person name="Collins-Fairclough A.M."/>
            <person name="Bunk B."/>
            <person name="Sproer C."/>
        </authorList>
    </citation>
    <scope>NUCLEOTIDE SEQUENCE [LARGE SCALE GENOMIC DNA]</scope>
    <source>
        <strain evidence="13 14">NRRL 5646</strain>
    </source>
</reference>
<comment type="subunit">
    <text evidence="8">Monomer.</text>
</comment>
<dbReference type="PROSITE" id="PS51710">
    <property type="entry name" value="G_OBG"/>
    <property type="match status" value="1"/>
</dbReference>
<evidence type="ECO:0000256" key="3">
    <source>
        <dbReference type="ARBA" id="ARBA00022723"/>
    </source>
</evidence>
<feature type="binding site" evidence="8">
    <location>
        <begin position="191"/>
        <end position="195"/>
    </location>
    <ligand>
        <name>GTP</name>
        <dbReference type="ChEBI" id="CHEBI:37565"/>
    </ligand>
</feature>
<dbReference type="PANTHER" id="PTHR11702:SF31">
    <property type="entry name" value="MITOCHONDRIAL RIBOSOME-ASSOCIATED GTPASE 2"/>
    <property type="match status" value="1"/>
</dbReference>
<evidence type="ECO:0000256" key="2">
    <source>
        <dbReference type="ARBA" id="ARBA00022490"/>
    </source>
</evidence>
<keyword evidence="5 8" id="KW-0378">Hydrolase</keyword>
<organism evidence="13 14">
    <name type="scientific">Nocardia iowensis</name>
    <dbReference type="NCBI Taxonomy" id="204891"/>
    <lineage>
        <taxon>Bacteria</taxon>
        <taxon>Bacillati</taxon>
        <taxon>Actinomycetota</taxon>
        <taxon>Actinomycetes</taxon>
        <taxon>Mycobacteriales</taxon>
        <taxon>Nocardiaceae</taxon>
        <taxon>Nocardia</taxon>
    </lineage>
</organism>
<evidence type="ECO:0000313" key="13">
    <source>
        <dbReference type="EMBL" id="QXN93313.1"/>
    </source>
</evidence>
<feature type="binding site" evidence="8">
    <location>
        <begin position="212"/>
        <end position="215"/>
    </location>
    <ligand>
        <name>GTP</name>
        <dbReference type="ChEBI" id="CHEBI:37565"/>
    </ligand>
</feature>
<dbReference type="InterPro" id="IPR006074">
    <property type="entry name" value="GTP1-OBG_CS"/>
</dbReference>
<comment type="similarity">
    <text evidence="1 8">Belongs to the TRAFAC class OBG-HflX-like GTPase superfamily. OBG GTPase family.</text>
</comment>
<dbReference type="NCBIfam" id="TIGR02729">
    <property type="entry name" value="Obg_CgtA"/>
    <property type="match status" value="1"/>
</dbReference>
<dbReference type="InterPro" id="IPR031167">
    <property type="entry name" value="G_OBG"/>
</dbReference>
<evidence type="ECO:0000259" key="10">
    <source>
        <dbReference type="PROSITE" id="PS51710"/>
    </source>
</evidence>
<dbReference type="PANTHER" id="PTHR11702">
    <property type="entry name" value="DEVELOPMENTALLY REGULATED GTP-BINDING PROTEIN-RELATED"/>
    <property type="match status" value="1"/>
</dbReference>
<dbReference type="Proteomes" id="UP000694257">
    <property type="component" value="Chromosome"/>
</dbReference>
<feature type="binding site" evidence="8">
    <location>
        <position position="193"/>
    </location>
    <ligand>
        <name>Mg(2+)</name>
        <dbReference type="ChEBI" id="CHEBI:18420"/>
    </ligand>
</feature>
<evidence type="ECO:0000256" key="4">
    <source>
        <dbReference type="ARBA" id="ARBA00022741"/>
    </source>
</evidence>
<dbReference type="NCBIfam" id="NF008956">
    <property type="entry name" value="PRK12299.1"/>
    <property type="match status" value="1"/>
</dbReference>
<keyword evidence="7 8" id="KW-0342">GTP-binding</keyword>
<dbReference type="RefSeq" id="WP_218475231.1">
    <property type="nucleotide sequence ID" value="NZ_BAABJN010000001.1"/>
</dbReference>
<dbReference type="InterPro" id="IPR045086">
    <property type="entry name" value="OBG_GTPase"/>
</dbReference>
<dbReference type="InterPro" id="IPR015349">
    <property type="entry name" value="OCT_dom"/>
</dbReference>
<sequence>MSKFIDRVVLHVRAGKGGHGCASVLREKFMPLGGPNGGNGGNGGDVILEVDPNVHTLLDFHFHPHAKAGNGKPGEGSNRDGKQGTDLLLKVPDGTMVLDGNGKVLMDLVGAGNRFIAARGGRGGLGNAALASKARKAPGFALLGEDGEECDLILELKSVADVGLVGFPSAGKSSLVSVLSAAKPKIADYPFTTLVPNLGVVLSGDTTFTVADVPGLIPGASEGRGLGLDFLRHIERCAVLAHVVDCATLEPGRDPVSDVDALEAELAAYKPALSADATLGDLADRPRVVILNKIDVPDAAELAEMVTPEFTARGWPVFEISAVSREGLRPLTFALADLVLQYREAHPKAAPARPVIRPIAVNQSGFSVIADPQEPGGFIVRGSQPERWVKQTQFDNDEAVGYLADRLARLGVEDELVKQGAEPGAPVTIGNVTFEWEPMIAAGIERVPTGRGTDIRLEQDERISAAERKHASRVRRGLVKDDEE</sequence>
<dbReference type="InterPro" id="IPR006169">
    <property type="entry name" value="GTP1_OBG_dom"/>
</dbReference>
<dbReference type="EC" id="3.6.5.-" evidence="8"/>
<evidence type="ECO:0000313" key="14">
    <source>
        <dbReference type="Proteomes" id="UP000694257"/>
    </source>
</evidence>